<organism evidence="1">
    <name type="scientific">Hexamita inflata</name>
    <dbReference type="NCBI Taxonomy" id="28002"/>
    <lineage>
        <taxon>Eukaryota</taxon>
        <taxon>Metamonada</taxon>
        <taxon>Diplomonadida</taxon>
        <taxon>Hexamitidae</taxon>
        <taxon>Hexamitinae</taxon>
        <taxon>Hexamita</taxon>
    </lineage>
</organism>
<keyword evidence="7" id="KW-1185">Reference proteome</keyword>
<dbReference type="EMBL" id="CAXDID020000375">
    <property type="protein sequence ID" value="CAL6083931.1"/>
    <property type="molecule type" value="Genomic_DNA"/>
</dbReference>
<proteinExistence type="predicted"/>
<dbReference type="EMBL" id="CATOUU010000377">
    <property type="protein sequence ID" value="CAI9926881.1"/>
    <property type="molecule type" value="Genomic_DNA"/>
</dbReference>
<reference evidence="4 7" key="2">
    <citation type="submission" date="2024-07" db="EMBL/GenBank/DDBJ databases">
        <authorList>
            <person name="Akdeniz Z."/>
        </authorList>
    </citation>
    <scope>NUCLEOTIDE SEQUENCE [LARGE SCALE GENOMIC DNA]</scope>
</reference>
<evidence type="ECO:0000313" key="4">
    <source>
        <dbReference type="EMBL" id="CAL6083931.1"/>
    </source>
</evidence>
<accession>A0AA86NWF2</accession>
<reference evidence="1" key="1">
    <citation type="submission" date="2023-06" db="EMBL/GenBank/DDBJ databases">
        <authorList>
            <person name="Kurt Z."/>
        </authorList>
    </citation>
    <scope>NUCLEOTIDE SEQUENCE</scope>
</reference>
<dbReference type="EMBL" id="CATOUU010000993">
    <property type="protein sequence ID" value="CAI9965678.1"/>
    <property type="molecule type" value="Genomic_DNA"/>
</dbReference>
<evidence type="ECO:0000313" key="3">
    <source>
        <dbReference type="EMBL" id="CAI9965682.1"/>
    </source>
</evidence>
<dbReference type="EMBL" id="CAXDID020000375">
    <property type="protein sequence ID" value="CAL6083939.1"/>
    <property type="molecule type" value="Genomic_DNA"/>
</dbReference>
<dbReference type="EMBL" id="CAXDID020000436">
    <property type="protein sequence ID" value="CAL6091548.1"/>
    <property type="molecule type" value="Genomic_DNA"/>
</dbReference>
<dbReference type="Proteomes" id="UP001642409">
    <property type="component" value="Unassembled WGS sequence"/>
</dbReference>
<comment type="caution">
    <text evidence="1">The sequence shown here is derived from an EMBL/GenBank/DDBJ whole genome shotgun (WGS) entry which is preliminary data.</text>
</comment>
<evidence type="ECO:0000313" key="7">
    <source>
        <dbReference type="Proteomes" id="UP001642409"/>
    </source>
</evidence>
<evidence type="ECO:0000313" key="6">
    <source>
        <dbReference type="EMBL" id="CAL6091548.1"/>
    </source>
</evidence>
<dbReference type="AlphaFoldDB" id="A0AA86NWF2"/>
<evidence type="ECO:0000313" key="5">
    <source>
        <dbReference type="EMBL" id="CAL6083939.1"/>
    </source>
</evidence>
<name>A0AA86NWF2_9EUKA</name>
<evidence type="ECO:0000313" key="2">
    <source>
        <dbReference type="EMBL" id="CAI9965678.1"/>
    </source>
</evidence>
<dbReference type="EMBL" id="CATOUU010000993">
    <property type="protein sequence ID" value="CAI9965682.1"/>
    <property type="molecule type" value="Genomic_DNA"/>
</dbReference>
<protein>
    <submittedName>
        <fullName evidence="4">Hypothetical_protein</fullName>
    </submittedName>
</protein>
<gene>
    <name evidence="1" type="ORF">HINF_LOCUS14526</name>
    <name evidence="2" type="ORF">HINF_LOCUS53323</name>
    <name evidence="3" type="ORF">HINF_LOCUS53327</name>
    <name evidence="4" type="ORF">HINF_LOCUS61961</name>
    <name evidence="5" type="ORF">HINF_LOCUS61965</name>
    <name evidence="6" type="ORF">HINF_LOCUS65840</name>
</gene>
<sequence length="140" mass="16383">MSLSFTVYFLNQKVTNQQCKSHIVSLKIGFVYHLLQELRQNAQSLFRSIVAFVREELAAADRESESADFYMIQTITPYATKACLEHKDSDRVRDNIRPNRQNPEKQYHNVVTSWNVWNMIREAPYNPRAKFIVLTQQASV</sequence>
<evidence type="ECO:0000313" key="1">
    <source>
        <dbReference type="EMBL" id="CAI9926881.1"/>
    </source>
</evidence>